<evidence type="ECO:0000256" key="1">
    <source>
        <dbReference type="SAM" id="SignalP"/>
    </source>
</evidence>
<organism evidence="2 3">
    <name type="scientific">Albidovulum sediminicola</name>
    <dbReference type="NCBI Taxonomy" id="2984331"/>
    <lineage>
        <taxon>Bacteria</taxon>
        <taxon>Pseudomonadati</taxon>
        <taxon>Pseudomonadota</taxon>
        <taxon>Alphaproteobacteria</taxon>
        <taxon>Rhodobacterales</taxon>
        <taxon>Paracoccaceae</taxon>
        <taxon>Albidovulum</taxon>
    </lineage>
</organism>
<dbReference type="RefSeq" id="WP_263722300.1">
    <property type="nucleotide sequence ID" value="NZ_JAOWLA010000012.1"/>
</dbReference>
<evidence type="ECO:0000313" key="3">
    <source>
        <dbReference type="Proteomes" id="UP001652503"/>
    </source>
</evidence>
<protein>
    <submittedName>
        <fullName evidence="2">Uncharacterized protein</fullName>
    </submittedName>
</protein>
<gene>
    <name evidence="2" type="ORF">OE647_13660</name>
</gene>
<evidence type="ECO:0000313" key="2">
    <source>
        <dbReference type="EMBL" id="MCV2865774.1"/>
    </source>
</evidence>
<dbReference type="EMBL" id="JAOWLA010000012">
    <property type="protein sequence ID" value="MCV2865774.1"/>
    <property type="molecule type" value="Genomic_DNA"/>
</dbReference>
<reference evidence="2 3" key="1">
    <citation type="submission" date="2022-10" db="EMBL/GenBank/DDBJ databases">
        <title>Defluviimonas sp. nov., isolated from ocean surface water.</title>
        <authorList>
            <person name="He W."/>
            <person name="Wang L."/>
            <person name="Zhang D.-F."/>
        </authorList>
    </citation>
    <scope>NUCLEOTIDE SEQUENCE [LARGE SCALE GENOMIC DNA]</scope>
    <source>
        <strain evidence="2 3">WL0075</strain>
    </source>
</reference>
<feature type="chain" id="PRO_5046389029" evidence="1">
    <location>
        <begin position="23"/>
        <end position="515"/>
    </location>
</feature>
<proteinExistence type="predicted"/>
<comment type="caution">
    <text evidence="2">The sequence shown here is derived from an EMBL/GenBank/DDBJ whole genome shotgun (WGS) entry which is preliminary data.</text>
</comment>
<accession>A0ABT2Z3P5</accession>
<dbReference type="Proteomes" id="UP001652503">
    <property type="component" value="Unassembled WGS sequence"/>
</dbReference>
<keyword evidence="1" id="KW-0732">Signal</keyword>
<name>A0ABT2Z3P5_9RHOB</name>
<feature type="signal peptide" evidence="1">
    <location>
        <begin position="1"/>
        <end position="22"/>
    </location>
</feature>
<sequence length="515" mass="54747">MSADRTLLGAAIALMLPLTAGAEEPLSAIDWLSRTVQTPQAGPGPIAPIDEEPVATAAAPAEIVTRPIDGPNPDAIGILPVASTGLPRGLWGTSASEDLARLMRAERIDTLPAIQALLYSLLLAELDPPADSDGRGLVYLARIDRLLDLGALEPALSMLEGPALQAAEPFRRWFDVALLTGQEDRACEVMRATPEIAPTFPARVFCLARGGDWNAAALSLRTGEALGYVPADMAELLTRFLDPELLEGEPPLPVPSRPSPLVLRLMEAIGEPMSTTTLPVAFAQSDLRSNVGWKTRLEAGERLARTGAIDPNRLLGLYTERKAAASGGVWDRVKAVQRFDTAMTAGDPDAVAIALPEVWRQMERTELEVPFATIYGAALQDLPLTGAASALAFRIGLLSPEFETVARNRQPLGGIEPFLIAIARGDLDGTAPHDPVAGAIKAAFSRGARLTEDYAALISENRMGEAILIAIGDITDGARGDLRDVTAGLYLLRSVGLEGVARRASLELLLLERRG</sequence>
<keyword evidence="3" id="KW-1185">Reference proteome</keyword>